<dbReference type="EMBL" id="MU853361">
    <property type="protein sequence ID" value="KAK4108692.1"/>
    <property type="molecule type" value="Genomic_DNA"/>
</dbReference>
<reference evidence="1" key="1">
    <citation type="journal article" date="2023" name="Mol. Phylogenet. Evol.">
        <title>Genome-scale phylogeny and comparative genomics of the fungal order Sordariales.</title>
        <authorList>
            <person name="Hensen N."/>
            <person name="Bonometti L."/>
            <person name="Westerberg I."/>
            <person name="Brannstrom I.O."/>
            <person name="Guillou S."/>
            <person name="Cros-Aarteil S."/>
            <person name="Calhoun S."/>
            <person name="Haridas S."/>
            <person name="Kuo A."/>
            <person name="Mondo S."/>
            <person name="Pangilinan J."/>
            <person name="Riley R."/>
            <person name="LaButti K."/>
            <person name="Andreopoulos B."/>
            <person name="Lipzen A."/>
            <person name="Chen C."/>
            <person name="Yan M."/>
            <person name="Daum C."/>
            <person name="Ng V."/>
            <person name="Clum A."/>
            <person name="Steindorff A."/>
            <person name="Ohm R.A."/>
            <person name="Martin F."/>
            <person name="Silar P."/>
            <person name="Natvig D.O."/>
            <person name="Lalanne C."/>
            <person name="Gautier V."/>
            <person name="Ament-Velasquez S.L."/>
            <person name="Kruys A."/>
            <person name="Hutchinson M.I."/>
            <person name="Powell A.J."/>
            <person name="Barry K."/>
            <person name="Miller A.N."/>
            <person name="Grigoriev I.V."/>
            <person name="Debuchy R."/>
            <person name="Gladieux P."/>
            <person name="Hiltunen Thoren M."/>
            <person name="Johannesson H."/>
        </authorList>
    </citation>
    <scope>NUCLEOTIDE SEQUENCE</scope>
    <source>
        <strain evidence="1">CBS 508.74</strain>
    </source>
</reference>
<gene>
    <name evidence="1" type="ORF">N656DRAFT_414237</name>
</gene>
<protein>
    <submittedName>
        <fullName evidence="1">Uncharacterized protein</fullName>
    </submittedName>
</protein>
<dbReference type="GeneID" id="89933706"/>
<organism evidence="1 2">
    <name type="scientific">Canariomyces notabilis</name>
    <dbReference type="NCBI Taxonomy" id="2074819"/>
    <lineage>
        <taxon>Eukaryota</taxon>
        <taxon>Fungi</taxon>
        <taxon>Dikarya</taxon>
        <taxon>Ascomycota</taxon>
        <taxon>Pezizomycotina</taxon>
        <taxon>Sordariomycetes</taxon>
        <taxon>Sordariomycetidae</taxon>
        <taxon>Sordariales</taxon>
        <taxon>Chaetomiaceae</taxon>
        <taxon>Canariomyces</taxon>
    </lineage>
</organism>
<dbReference type="Proteomes" id="UP001302812">
    <property type="component" value="Unassembled WGS sequence"/>
</dbReference>
<evidence type="ECO:0000313" key="2">
    <source>
        <dbReference type="Proteomes" id="UP001302812"/>
    </source>
</evidence>
<accession>A0AAN6QEE1</accession>
<comment type="caution">
    <text evidence="1">The sequence shown here is derived from an EMBL/GenBank/DDBJ whole genome shotgun (WGS) entry which is preliminary data.</text>
</comment>
<dbReference type="AlphaFoldDB" id="A0AAN6QEE1"/>
<evidence type="ECO:0000313" key="1">
    <source>
        <dbReference type="EMBL" id="KAK4108692.1"/>
    </source>
</evidence>
<sequence>MKDITPACACGLFLSPSLPWPLKAGPDHLDLLRRLPATHAESPAYKSSYSHMYLGLSLACSKLACLNLANPQGLLTHGGAPVIYSIRAPFKDL</sequence>
<proteinExistence type="predicted"/>
<reference evidence="1" key="2">
    <citation type="submission" date="2023-05" db="EMBL/GenBank/DDBJ databases">
        <authorList>
            <consortium name="Lawrence Berkeley National Laboratory"/>
            <person name="Steindorff A."/>
            <person name="Hensen N."/>
            <person name="Bonometti L."/>
            <person name="Westerberg I."/>
            <person name="Brannstrom I.O."/>
            <person name="Guillou S."/>
            <person name="Cros-Aarteil S."/>
            <person name="Calhoun S."/>
            <person name="Haridas S."/>
            <person name="Kuo A."/>
            <person name="Mondo S."/>
            <person name="Pangilinan J."/>
            <person name="Riley R."/>
            <person name="Labutti K."/>
            <person name="Andreopoulos B."/>
            <person name="Lipzen A."/>
            <person name="Chen C."/>
            <person name="Yanf M."/>
            <person name="Daum C."/>
            <person name="Ng V."/>
            <person name="Clum A."/>
            <person name="Ohm R."/>
            <person name="Martin F."/>
            <person name="Silar P."/>
            <person name="Natvig D."/>
            <person name="Lalanne C."/>
            <person name="Gautier V."/>
            <person name="Ament-Velasquez S.L."/>
            <person name="Kruys A."/>
            <person name="Hutchinson M.I."/>
            <person name="Powell A.J."/>
            <person name="Barry K."/>
            <person name="Miller A.N."/>
            <person name="Grigoriev I.V."/>
            <person name="Debuchy R."/>
            <person name="Gladieux P."/>
            <person name="Thoren M.H."/>
            <person name="Johannesson H."/>
        </authorList>
    </citation>
    <scope>NUCLEOTIDE SEQUENCE</scope>
    <source>
        <strain evidence="1">CBS 508.74</strain>
    </source>
</reference>
<dbReference type="RefSeq" id="XP_064666262.1">
    <property type="nucleotide sequence ID" value="XM_064809582.1"/>
</dbReference>
<keyword evidence="2" id="KW-1185">Reference proteome</keyword>
<name>A0AAN6QEE1_9PEZI</name>